<feature type="compositionally biased region" description="Basic and acidic residues" evidence="1">
    <location>
        <begin position="1"/>
        <end position="10"/>
    </location>
</feature>
<evidence type="ECO:0000256" key="1">
    <source>
        <dbReference type="SAM" id="MobiDB-lite"/>
    </source>
</evidence>
<keyword evidence="3" id="KW-1185">Reference proteome</keyword>
<evidence type="ECO:0000313" key="2">
    <source>
        <dbReference type="EMBL" id="OXU19670.1"/>
    </source>
</evidence>
<reference evidence="2 3" key="1">
    <citation type="journal article" date="2017" name="Curr. Biol.">
        <title>The Evolution of Venom by Co-option of Single-Copy Genes.</title>
        <authorList>
            <person name="Martinson E.O."/>
            <person name="Mrinalini"/>
            <person name="Kelkar Y.D."/>
            <person name="Chang C.H."/>
            <person name="Werren J.H."/>
        </authorList>
    </citation>
    <scope>NUCLEOTIDE SEQUENCE [LARGE SCALE GENOMIC DNA]</scope>
    <source>
        <strain evidence="2 3">Alberta</strain>
        <tissue evidence="2">Whole body</tissue>
    </source>
</reference>
<feature type="compositionally biased region" description="Acidic residues" evidence="1">
    <location>
        <begin position="32"/>
        <end position="42"/>
    </location>
</feature>
<feature type="region of interest" description="Disordered" evidence="1">
    <location>
        <begin position="1"/>
        <end position="48"/>
    </location>
</feature>
<organism evidence="2 3">
    <name type="scientific">Trichomalopsis sarcophagae</name>
    <dbReference type="NCBI Taxonomy" id="543379"/>
    <lineage>
        <taxon>Eukaryota</taxon>
        <taxon>Metazoa</taxon>
        <taxon>Ecdysozoa</taxon>
        <taxon>Arthropoda</taxon>
        <taxon>Hexapoda</taxon>
        <taxon>Insecta</taxon>
        <taxon>Pterygota</taxon>
        <taxon>Neoptera</taxon>
        <taxon>Endopterygota</taxon>
        <taxon>Hymenoptera</taxon>
        <taxon>Apocrita</taxon>
        <taxon>Proctotrupomorpha</taxon>
        <taxon>Chalcidoidea</taxon>
        <taxon>Pteromalidae</taxon>
        <taxon>Pteromalinae</taxon>
        <taxon>Trichomalopsis</taxon>
    </lineage>
</organism>
<proteinExistence type="predicted"/>
<accession>A0A232EMV1</accession>
<protein>
    <submittedName>
        <fullName evidence="2">Uncharacterized protein</fullName>
    </submittedName>
</protein>
<evidence type="ECO:0000313" key="3">
    <source>
        <dbReference type="Proteomes" id="UP000215335"/>
    </source>
</evidence>
<gene>
    <name evidence="2" type="ORF">TSAR_016632</name>
</gene>
<sequence length="142" mass="15650">MLESSGKGDTDFTLSSPIGPLQACSTLRSDNENDESCSEEDFSSSPDVEASNRAFIGRSYPSGDLVRVIYRNNAVPNEAVQCAIDARSVSESSDKDDEPAIAQLQQQQRQPLKIRSKFRLDDRRGHLLAILAVTLNMTFKVI</sequence>
<dbReference type="Proteomes" id="UP000215335">
    <property type="component" value="Unassembled WGS sequence"/>
</dbReference>
<name>A0A232EMV1_9HYME</name>
<dbReference type="AlphaFoldDB" id="A0A232EMV1"/>
<dbReference type="EMBL" id="NNAY01003291">
    <property type="protein sequence ID" value="OXU19670.1"/>
    <property type="molecule type" value="Genomic_DNA"/>
</dbReference>
<feature type="region of interest" description="Disordered" evidence="1">
    <location>
        <begin position="87"/>
        <end position="108"/>
    </location>
</feature>
<comment type="caution">
    <text evidence="2">The sequence shown here is derived from an EMBL/GenBank/DDBJ whole genome shotgun (WGS) entry which is preliminary data.</text>
</comment>